<accession>G6AXP5</accession>
<dbReference type="Proteomes" id="UP000004407">
    <property type="component" value="Unassembled WGS sequence"/>
</dbReference>
<evidence type="ECO:0000313" key="2">
    <source>
        <dbReference type="Proteomes" id="UP000004407"/>
    </source>
</evidence>
<dbReference type="EMBL" id="AFZZ01000123">
    <property type="protein sequence ID" value="EHJ40193.1"/>
    <property type="molecule type" value="Genomic_DNA"/>
</dbReference>
<proteinExistence type="predicted"/>
<gene>
    <name evidence="1" type="ORF">HMPREF0673_01401</name>
</gene>
<dbReference type="AlphaFoldDB" id="G6AXP5"/>
<sequence>MLLVSYQQVINRFVNNNRRCVKTRNEDIGGYGILAIPSQFAINKAV</sequence>
<comment type="caution">
    <text evidence="1">The sequence shown here is derived from an EMBL/GenBank/DDBJ whole genome shotgun (WGS) entry which is preliminary data.</text>
</comment>
<dbReference type="HOGENOM" id="CLU_3187494_0_0_10"/>
<name>G6AXP5_9BACT</name>
<protein>
    <submittedName>
        <fullName evidence="1">Uncharacterized protein</fullName>
    </submittedName>
</protein>
<reference evidence="1 2" key="1">
    <citation type="submission" date="2011-08" db="EMBL/GenBank/DDBJ databases">
        <authorList>
            <person name="Weinstock G."/>
            <person name="Sodergren E."/>
            <person name="Clifton S."/>
            <person name="Fulton L."/>
            <person name="Fulton B."/>
            <person name="Courtney L."/>
            <person name="Fronick C."/>
            <person name="Harrison M."/>
            <person name="Strong C."/>
            <person name="Farmer C."/>
            <person name="Delahaunty K."/>
            <person name="Markovic C."/>
            <person name="Hall O."/>
            <person name="Minx P."/>
            <person name="Tomlinson C."/>
            <person name="Mitreva M."/>
            <person name="Hou S."/>
            <person name="Chen J."/>
            <person name="Wollam A."/>
            <person name="Pepin K.H."/>
            <person name="Johnson M."/>
            <person name="Bhonagiri V."/>
            <person name="Zhang X."/>
            <person name="Suruliraj S."/>
            <person name="Warren W."/>
            <person name="Chinwalla A."/>
            <person name="Mardis E.R."/>
            <person name="Wilson R.K."/>
        </authorList>
    </citation>
    <scope>NUCLEOTIDE SEQUENCE [LARGE SCALE GENOMIC DNA]</scope>
    <source>
        <strain evidence="1 2">DSM 18206</strain>
    </source>
</reference>
<organism evidence="1 2">
    <name type="scientific">Leyella stercorea DSM 18206</name>
    <dbReference type="NCBI Taxonomy" id="1002367"/>
    <lineage>
        <taxon>Bacteria</taxon>
        <taxon>Pseudomonadati</taxon>
        <taxon>Bacteroidota</taxon>
        <taxon>Bacteroidia</taxon>
        <taxon>Bacteroidales</taxon>
        <taxon>Prevotellaceae</taxon>
        <taxon>Leyella</taxon>
    </lineage>
</organism>
<evidence type="ECO:0000313" key="1">
    <source>
        <dbReference type="EMBL" id="EHJ40193.1"/>
    </source>
</evidence>